<feature type="non-terminal residue" evidence="1">
    <location>
        <position position="45"/>
    </location>
</feature>
<dbReference type="AlphaFoldDB" id="A0A392SD23"/>
<dbReference type="Proteomes" id="UP000265520">
    <property type="component" value="Unassembled WGS sequence"/>
</dbReference>
<name>A0A392SD23_9FABA</name>
<dbReference type="EMBL" id="LXQA010352676">
    <property type="protein sequence ID" value="MCI46094.1"/>
    <property type="molecule type" value="Genomic_DNA"/>
</dbReference>
<protein>
    <submittedName>
        <fullName evidence="1">Serine/threonine-protein phosphatase 7 long form-like protein</fullName>
    </submittedName>
</protein>
<keyword evidence="2" id="KW-1185">Reference proteome</keyword>
<proteinExistence type="predicted"/>
<comment type="caution">
    <text evidence="1">The sequence shown here is derived from an EMBL/GenBank/DDBJ whole genome shotgun (WGS) entry which is preliminary data.</text>
</comment>
<sequence>MQFGEMTITIDDVACLLHLPVRGHFYTLVSVTQEEAAALAAELLG</sequence>
<evidence type="ECO:0000313" key="1">
    <source>
        <dbReference type="EMBL" id="MCI46094.1"/>
    </source>
</evidence>
<evidence type="ECO:0000313" key="2">
    <source>
        <dbReference type="Proteomes" id="UP000265520"/>
    </source>
</evidence>
<reference evidence="1 2" key="1">
    <citation type="journal article" date="2018" name="Front. Plant Sci.">
        <title>Red Clover (Trifolium pratense) and Zigzag Clover (T. medium) - A Picture of Genomic Similarities and Differences.</title>
        <authorList>
            <person name="Dluhosova J."/>
            <person name="Istvanek J."/>
            <person name="Nedelnik J."/>
            <person name="Repkova J."/>
        </authorList>
    </citation>
    <scope>NUCLEOTIDE SEQUENCE [LARGE SCALE GENOMIC DNA]</scope>
    <source>
        <strain evidence="2">cv. 10/8</strain>
        <tissue evidence="1">Leaf</tissue>
    </source>
</reference>
<accession>A0A392SD23</accession>
<organism evidence="1 2">
    <name type="scientific">Trifolium medium</name>
    <dbReference type="NCBI Taxonomy" id="97028"/>
    <lineage>
        <taxon>Eukaryota</taxon>
        <taxon>Viridiplantae</taxon>
        <taxon>Streptophyta</taxon>
        <taxon>Embryophyta</taxon>
        <taxon>Tracheophyta</taxon>
        <taxon>Spermatophyta</taxon>
        <taxon>Magnoliopsida</taxon>
        <taxon>eudicotyledons</taxon>
        <taxon>Gunneridae</taxon>
        <taxon>Pentapetalae</taxon>
        <taxon>rosids</taxon>
        <taxon>fabids</taxon>
        <taxon>Fabales</taxon>
        <taxon>Fabaceae</taxon>
        <taxon>Papilionoideae</taxon>
        <taxon>50 kb inversion clade</taxon>
        <taxon>NPAAA clade</taxon>
        <taxon>Hologalegina</taxon>
        <taxon>IRL clade</taxon>
        <taxon>Trifolieae</taxon>
        <taxon>Trifolium</taxon>
    </lineage>
</organism>